<dbReference type="InterPro" id="IPR023631">
    <property type="entry name" value="Amidase_dom"/>
</dbReference>
<dbReference type="NCBIfam" id="NF005686">
    <property type="entry name" value="PRK07486.1"/>
    <property type="match status" value="1"/>
</dbReference>
<dbReference type="EMBL" id="WUMU01000005">
    <property type="protein sequence ID" value="MXN17604.1"/>
    <property type="molecule type" value="Genomic_DNA"/>
</dbReference>
<comment type="caution">
    <text evidence="2">The sequence shown here is derived from an EMBL/GenBank/DDBJ whole genome shotgun (WGS) entry which is preliminary data.</text>
</comment>
<organism evidence="2 3">
    <name type="scientific">Pseudooceanicola albus</name>
    <dbReference type="NCBI Taxonomy" id="2692189"/>
    <lineage>
        <taxon>Bacteria</taxon>
        <taxon>Pseudomonadati</taxon>
        <taxon>Pseudomonadota</taxon>
        <taxon>Alphaproteobacteria</taxon>
        <taxon>Rhodobacterales</taxon>
        <taxon>Paracoccaceae</taxon>
        <taxon>Pseudooceanicola</taxon>
    </lineage>
</organism>
<dbReference type="EC" id="3.5.1.4" evidence="2"/>
<dbReference type="AlphaFoldDB" id="A0A6L7FZS3"/>
<dbReference type="Pfam" id="PF01425">
    <property type="entry name" value="Amidase"/>
    <property type="match status" value="1"/>
</dbReference>
<dbReference type="GO" id="GO:0004040">
    <property type="term" value="F:amidase activity"/>
    <property type="evidence" value="ECO:0007669"/>
    <property type="project" value="UniProtKB-EC"/>
</dbReference>
<dbReference type="RefSeq" id="WP_160893094.1">
    <property type="nucleotide sequence ID" value="NZ_WUMU01000005.1"/>
</dbReference>
<dbReference type="InterPro" id="IPR036928">
    <property type="entry name" value="AS_sf"/>
</dbReference>
<reference evidence="2 3" key="1">
    <citation type="submission" date="2019-12" db="EMBL/GenBank/DDBJ databases">
        <authorList>
            <person name="Li M."/>
        </authorList>
    </citation>
    <scope>NUCLEOTIDE SEQUENCE [LARGE SCALE GENOMIC DNA]</scope>
    <source>
        <strain evidence="2 3">GBMRC 2024</strain>
    </source>
</reference>
<protein>
    <submittedName>
        <fullName evidence="2">Amidase</fullName>
        <ecNumber evidence="2">3.5.1.4</ecNumber>
    </submittedName>
</protein>
<accession>A0A6L7FZS3</accession>
<dbReference type="SUPFAM" id="SSF75304">
    <property type="entry name" value="Amidase signature (AS) enzymes"/>
    <property type="match status" value="1"/>
</dbReference>
<evidence type="ECO:0000259" key="1">
    <source>
        <dbReference type="Pfam" id="PF01425"/>
    </source>
</evidence>
<keyword evidence="2" id="KW-0378">Hydrolase</keyword>
<sequence>MTTDTLPEAALAPYASAETILAALHDGRLSARTLMERTYDRIAAINPGLNAIISLRPRAEMLAEAEAADRALALDRAAGRRPAALAGLPIAVKDLALTKGLRTTFGSPIFADFIPGEDTLMVARLRAAGALILGKTNTPVFGLGSHTTNALHGPTQNSFLPGRSAGGSSGGAAVAVAAGLLPVADGSDYGGSLRNPAAWNNIFGLRPTQGRIPSVPSGDVFFGQMATDGPMAATIADLALLLDVQSGPDPRAPLSRPPLPVRPALEDGPLRGLRVGWLGDLDGHLPTEAGILETCATALDGARARGDIALADAALGFEPEALWQAFVALRHFSVAPAITPLWEDPQKKPLLNAQQVWEYEGFLGLSGPQVSQAAAVRSAFFQRILALFEDFDLLALPATQLHPFPVDWAWPQQIAGREMDSYHRWMEVVVAGTMAGCPVLAAPAGFSGDAPVGLQFIARPDAEAQLLRFGLAWEAGLERPTGNRAGFAAQL</sequence>
<feature type="domain" description="Amidase" evidence="1">
    <location>
        <begin position="34"/>
        <end position="467"/>
    </location>
</feature>
<dbReference type="PANTHER" id="PTHR11895:SF76">
    <property type="entry name" value="INDOLEACETAMIDE HYDROLASE"/>
    <property type="match status" value="1"/>
</dbReference>
<evidence type="ECO:0000313" key="3">
    <source>
        <dbReference type="Proteomes" id="UP000477911"/>
    </source>
</evidence>
<keyword evidence="3" id="KW-1185">Reference proteome</keyword>
<dbReference type="Proteomes" id="UP000477911">
    <property type="component" value="Unassembled WGS sequence"/>
</dbReference>
<dbReference type="Gene3D" id="3.90.1300.10">
    <property type="entry name" value="Amidase signature (AS) domain"/>
    <property type="match status" value="1"/>
</dbReference>
<dbReference type="InterPro" id="IPR000120">
    <property type="entry name" value="Amidase"/>
</dbReference>
<dbReference type="PANTHER" id="PTHR11895">
    <property type="entry name" value="TRANSAMIDASE"/>
    <property type="match status" value="1"/>
</dbReference>
<gene>
    <name evidence="2" type="ORF">GR170_07155</name>
</gene>
<proteinExistence type="predicted"/>
<name>A0A6L7FZS3_9RHOB</name>
<dbReference type="InterPro" id="IPR020556">
    <property type="entry name" value="Amidase_CS"/>
</dbReference>
<evidence type="ECO:0000313" key="2">
    <source>
        <dbReference type="EMBL" id="MXN17604.1"/>
    </source>
</evidence>
<dbReference type="PROSITE" id="PS00571">
    <property type="entry name" value="AMIDASES"/>
    <property type="match status" value="1"/>
</dbReference>